<evidence type="ECO:0000256" key="1">
    <source>
        <dbReference type="ARBA" id="ARBA00008950"/>
    </source>
</evidence>
<gene>
    <name evidence="3" type="ORF">F4V43_11835</name>
</gene>
<sequence>MQRVAIISDIHGNVPALRTVLKDIGSRGIGRVLCLGDMVGKGPQPAEALDLVREHCGAVVAGNWEAIVADPEQQEADEAARWQAEALGRERLAWIAGLPFALDYRVGGKKLRLFHASPDSVYTRVQPWAPEKDRLRQFAESRALALAGCTGRPDLVGYGDVHHAFMQTLQRRLLFNAGSVGTPRDMPLACYCILEGEWDSDQEAPASLQFVRLPYDIAEAARIARSSDMPGRDIYLRQLTTMRPGG</sequence>
<comment type="caution">
    <text evidence="3">The sequence shown here is derived from an EMBL/GenBank/DDBJ whole genome shotgun (WGS) entry which is preliminary data.</text>
</comment>
<comment type="similarity">
    <text evidence="1">Belongs to the metallophosphoesterase superfamily. YfcE family.</text>
</comment>
<accession>A0A5J5G8U9</accession>
<dbReference type="OrthoDB" id="9813918at2"/>
<dbReference type="GO" id="GO:0016791">
    <property type="term" value="F:phosphatase activity"/>
    <property type="evidence" value="ECO:0007669"/>
    <property type="project" value="TreeGrafter"/>
</dbReference>
<protein>
    <submittedName>
        <fullName evidence="3">Metallophosphoesterase family protein</fullName>
    </submittedName>
</protein>
<reference evidence="3 4" key="1">
    <citation type="submission" date="2019-09" db="EMBL/GenBank/DDBJ databases">
        <title>Bacillus ochoae sp. nov., Paenibacillus whitsoniae sp. nov., Paenibacillus spiritus sp. nov. Isolated from the Mars Exploration Rover during spacecraft assembly.</title>
        <authorList>
            <person name="Seuylemezian A."/>
            <person name="Vaishampayan P."/>
        </authorList>
    </citation>
    <scope>NUCLEOTIDE SEQUENCE [LARGE SCALE GENOMIC DNA]</scope>
    <source>
        <strain evidence="3 4">MER_111</strain>
    </source>
</reference>
<evidence type="ECO:0000313" key="3">
    <source>
        <dbReference type="EMBL" id="KAA9004089.1"/>
    </source>
</evidence>
<dbReference type="Gene3D" id="3.60.21.10">
    <property type="match status" value="1"/>
</dbReference>
<dbReference type="PIRSF" id="PIRSF000883">
    <property type="entry name" value="Pesterase_MJ0912"/>
    <property type="match status" value="1"/>
</dbReference>
<dbReference type="GO" id="GO:0005737">
    <property type="term" value="C:cytoplasm"/>
    <property type="evidence" value="ECO:0007669"/>
    <property type="project" value="TreeGrafter"/>
</dbReference>
<dbReference type="Pfam" id="PF12850">
    <property type="entry name" value="Metallophos_2"/>
    <property type="match status" value="1"/>
</dbReference>
<name>A0A5J5G8U9_9BACL</name>
<keyword evidence="4" id="KW-1185">Reference proteome</keyword>
<dbReference type="InterPro" id="IPR050126">
    <property type="entry name" value="Ap4A_hydrolase"/>
</dbReference>
<dbReference type="SUPFAM" id="SSF56300">
    <property type="entry name" value="Metallo-dependent phosphatases"/>
    <property type="match status" value="1"/>
</dbReference>
<evidence type="ECO:0000259" key="2">
    <source>
        <dbReference type="Pfam" id="PF12850"/>
    </source>
</evidence>
<evidence type="ECO:0000313" key="4">
    <source>
        <dbReference type="Proteomes" id="UP000367750"/>
    </source>
</evidence>
<dbReference type="Proteomes" id="UP000367750">
    <property type="component" value="Unassembled WGS sequence"/>
</dbReference>
<proteinExistence type="inferred from homology"/>
<dbReference type="InterPro" id="IPR011152">
    <property type="entry name" value="Pesterase_MJ0912"/>
</dbReference>
<dbReference type="EMBL" id="VYKK01000015">
    <property type="protein sequence ID" value="KAA9004089.1"/>
    <property type="molecule type" value="Genomic_DNA"/>
</dbReference>
<feature type="domain" description="Calcineurin-like phosphoesterase" evidence="2">
    <location>
        <begin position="3"/>
        <end position="195"/>
    </location>
</feature>
<dbReference type="PANTHER" id="PTHR42850:SF2">
    <property type="entry name" value="BLL5683 PROTEIN"/>
    <property type="match status" value="1"/>
</dbReference>
<dbReference type="AlphaFoldDB" id="A0A5J5G8U9"/>
<dbReference type="RefSeq" id="WP_150458443.1">
    <property type="nucleotide sequence ID" value="NZ_VYKK01000015.1"/>
</dbReference>
<dbReference type="PANTHER" id="PTHR42850">
    <property type="entry name" value="METALLOPHOSPHOESTERASE"/>
    <property type="match status" value="1"/>
</dbReference>
<dbReference type="InterPro" id="IPR029052">
    <property type="entry name" value="Metallo-depent_PP-like"/>
</dbReference>
<dbReference type="InterPro" id="IPR024654">
    <property type="entry name" value="Calcineurin-like_PHP_lpxH"/>
</dbReference>
<organism evidence="3 4">
    <name type="scientific">Paenibacillus spiritus</name>
    <dbReference type="NCBI Taxonomy" id="2496557"/>
    <lineage>
        <taxon>Bacteria</taxon>
        <taxon>Bacillati</taxon>
        <taxon>Bacillota</taxon>
        <taxon>Bacilli</taxon>
        <taxon>Bacillales</taxon>
        <taxon>Paenibacillaceae</taxon>
        <taxon>Paenibacillus</taxon>
    </lineage>
</organism>